<evidence type="ECO:0000313" key="2">
    <source>
        <dbReference type="Proteomes" id="UP000241222"/>
    </source>
</evidence>
<dbReference type="RefSeq" id="WP_107351877.1">
    <property type="nucleotide sequence ID" value="NZ_PYMH01000030.1"/>
</dbReference>
<comment type="caution">
    <text evidence="1">The sequence shown here is derived from an EMBL/GenBank/DDBJ whole genome shotgun (WGS) entry which is preliminary data.</text>
</comment>
<dbReference type="Proteomes" id="UP000241222">
    <property type="component" value="Unassembled WGS sequence"/>
</dbReference>
<name>A0A2T3IHN4_9GAMM</name>
<evidence type="ECO:0000313" key="1">
    <source>
        <dbReference type="EMBL" id="PSU27155.1"/>
    </source>
</evidence>
<dbReference type="OrthoDB" id="5919092at2"/>
<sequence length="153" mass="17365">MLGKLYFHVLKVKISKIIPFCMLLFTVSSNSSMLPASIDKVETYRINDFLVRVIKHNMEVNPILEIDKIITPEFRVIDSIKINSVTVANEELSFNESSGVFVESISSKHNEILFSLEYFYLEGGSNYIDCVISFNDNSNTTPKCSYKDSVSSE</sequence>
<protein>
    <submittedName>
        <fullName evidence="1">Uncharacterized protein</fullName>
    </submittedName>
</protein>
<accession>A0A2T3IHN4</accession>
<reference evidence="1 2" key="1">
    <citation type="submission" date="2018-03" db="EMBL/GenBank/DDBJ databases">
        <title>Whole genome sequencing of Histamine producing bacteria.</title>
        <authorList>
            <person name="Butler K."/>
        </authorList>
    </citation>
    <scope>NUCLEOTIDE SEQUENCE [LARGE SCALE GENOMIC DNA]</scope>
    <source>
        <strain evidence="1 2">JCM 13586</strain>
    </source>
</reference>
<organism evidence="1 2">
    <name type="scientific">Photobacterium lutimaris</name>
    <dbReference type="NCBI Taxonomy" id="388278"/>
    <lineage>
        <taxon>Bacteria</taxon>
        <taxon>Pseudomonadati</taxon>
        <taxon>Pseudomonadota</taxon>
        <taxon>Gammaproteobacteria</taxon>
        <taxon>Vibrionales</taxon>
        <taxon>Vibrionaceae</taxon>
        <taxon>Photobacterium</taxon>
    </lineage>
</organism>
<dbReference type="AlphaFoldDB" id="A0A2T3IHN4"/>
<dbReference type="EMBL" id="PYMH01000030">
    <property type="protein sequence ID" value="PSU27155.1"/>
    <property type="molecule type" value="Genomic_DNA"/>
</dbReference>
<proteinExistence type="predicted"/>
<keyword evidence="2" id="KW-1185">Reference proteome</keyword>
<gene>
    <name evidence="1" type="ORF">C9I99_26730</name>
</gene>